<reference evidence="1" key="1">
    <citation type="submission" date="2021-01" db="EMBL/GenBank/DDBJ databases">
        <authorList>
            <consortium name="Genoscope - CEA"/>
            <person name="William W."/>
        </authorList>
    </citation>
    <scope>NUCLEOTIDE SEQUENCE</scope>
</reference>
<dbReference type="AlphaFoldDB" id="A0A8S1R5B1"/>
<gene>
    <name evidence="1" type="ORF">PSON_ATCC_30995.1.T1370084</name>
</gene>
<dbReference type="EMBL" id="CAJJDN010000137">
    <property type="protein sequence ID" value="CAD8122262.1"/>
    <property type="molecule type" value="Genomic_DNA"/>
</dbReference>
<name>A0A8S1R5B1_9CILI</name>
<evidence type="ECO:0000313" key="2">
    <source>
        <dbReference type="Proteomes" id="UP000692954"/>
    </source>
</evidence>
<keyword evidence="2" id="KW-1185">Reference proteome</keyword>
<accession>A0A8S1R5B1</accession>
<organism evidence="1 2">
    <name type="scientific">Paramecium sonneborni</name>
    <dbReference type="NCBI Taxonomy" id="65129"/>
    <lineage>
        <taxon>Eukaryota</taxon>
        <taxon>Sar</taxon>
        <taxon>Alveolata</taxon>
        <taxon>Ciliophora</taxon>
        <taxon>Intramacronucleata</taxon>
        <taxon>Oligohymenophorea</taxon>
        <taxon>Peniculida</taxon>
        <taxon>Parameciidae</taxon>
        <taxon>Paramecium</taxon>
    </lineage>
</organism>
<evidence type="ECO:0000313" key="1">
    <source>
        <dbReference type="EMBL" id="CAD8122262.1"/>
    </source>
</evidence>
<protein>
    <submittedName>
        <fullName evidence="1">Uncharacterized protein</fullName>
    </submittedName>
</protein>
<proteinExistence type="predicted"/>
<dbReference type="Proteomes" id="UP000692954">
    <property type="component" value="Unassembled WGS sequence"/>
</dbReference>
<comment type="caution">
    <text evidence="1">The sequence shown here is derived from an EMBL/GenBank/DDBJ whole genome shotgun (WGS) entry which is preliminary data.</text>
</comment>
<sequence length="56" mass="6879">MYEEEYDDFPFCLFQGIRMYLNGDSSQFTDLKIANKIQDGETYKYKWIRDLVNLRR</sequence>